<protein>
    <recommendedName>
        <fullName evidence="4">Outer membrane protein beta-barrel domain-containing protein</fullName>
    </recommendedName>
</protein>
<proteinExistence type="predicted"/>
<keyword evidence="3" id="KW-1185">Reference proteome</keyword>
<dbReference type="EMBL" id="JAENRR010000005">
    <property type="protein sequence ID" value="MBK3516406.1"/>
    <property type="molecule type" value="Genomic_DNA"/>
</dbReference>
<evidence type="ECO:0000313" key="3">
    <source>
        <dbReference type="Proteomes" id="UP000605676"/>
    </source>
</evidence>
<reference evidence="2 3" key="1">
    <citation type="submission" date="2021-01" db="EMBL/GenBank/DDBJ databases">
        <title>Carboxyliciviraga sp.nov., isolated from coastal sediments.</title>
        <authorList>
            <person name="Lu D."/>
            <person name="Zhang T."/>
        </authorList>
    </citation>
    <scope>NUCLEOTIDE SEQUENCE [LARGE SCALE GENOMIC DNA]</scope>
    <source>
        <strain evidence="2 3">N1Y132</strain>
    </source>
</reference>
<sequence>MPLSFRYFIVFIVLLATILPESNAQRRRKPRIWEGFSVTGRVGANHFYGDLVDDGRTNFSLGVVGEKELTPFLSGRASIMGGKMSGTQHAYSSGDEINYVGDIYAYFDNTYAEFNVGASFKPLNILLGYYKQRSFNPYVIGQVGMIYYSASEYFGTGSGNEDGLHWRDKSGITASIAGGLGLSYWINSQWSVNIEAIGTFPTSDELDAHSEWTDGAGNVHKTDANDFYYTTSFGLTFLIDDSRWKNEPKYNRKAYLKTRSQYKSSSKKNLKSINKKRRKKR</sequence>
<dbReference type="InterPro" id="IPR011250">
    <property type="entry name" value="OMP/PagP_B-barrel"/>
</dbReference>
<evidence type="ECO:0000313" key="2">
    <source>
        <dbReference type="EMBL" id="MBK3516406.1"/>
    </source>
</evidence>
<dbReference type="RefSeq" id="WP_200463629.1">
    <property type="nucleotide sequence ID" value="NZ_JAENRR010000005.1"/>
</dbReference>
<dbReference type="Proteomes" id="UP000605676">
    <property type="component" value="Unassembled WGS sequence"/>
</dbReference>
<evidence type="ECO:0008006" key="4">
    <source>
        <dbReference type="Google" id="ProtNLM"/>
    </source>
</evidence>
<gene>
    <name evidence="2" type="ORF">JIV24_03570</name>
</gene>
<comment type="caution">
    <text evidence="2">The sequence shown here is derived from an EMBL/GenBank/DDBJ whole genome shotgun (WGS) entry which is preliminary data.</text>
</comment>
<dbReference type="SUPFAM" id="SSF56925">
    <property type="entry name" value="OMPA-like"/>
    <property type="match status" value="1"/>
</dbReference>
<evidence type="ECO:0000256" key="1">
    <source>
        <dbReference type="SAM" id="MobiDB-lite"/>
    </source>
</evidence>
<feature type="region of interest" description="Disordered" evidence="1">
    <location>
        <begin position="259"/>
        <end position="281"/>
    </location>
</feature>
<organism evidence="2 3">
    <name type="scientific">Carboxylicivirga marina</name>
    <dbReference type="NCBI Taxonomy" id="2800988"/>
    <lineage>
        <taxon>Bacteria</taxon>
        <taxon>Pseudomonadati</taxon>
        <taxon>Bacteroidota</taxon>
        <taxon>Bacteroidia</taxon>
        <taxon>Marinilabiliales</taxon>
        <taxon>Marinilabiliaceae</taxon>
        <taxon>Carboxylicivirga</taxon>
    </lineage>
</organism>
<name>A0ABS1HFM0_9BACT</name>
<accession>A0ABS1HFM0</accession>
<feature type="compositionally biased region" description="Basic residues" evidence="1">
    <location>
        <begin position="265"/>
        <end position="281"/>
    </location>
</feature>